<gene>
    <name evidence="2" type="ORF">P175DRAFT_0556046</name>
</gene>
<dbReference type="GeneID" id="63817551"/>
<dbReference type="VEuPathDB" id="FungiDB:P175DRAFT_0556046"/>
<evidence type="ECO:0000313" key="3">
    <source>
        <dbReference type="Proteomes" id="UP000244073"/>
    </source>
</evidence>
<sequence length="353" mass="39958">MKVQSIIKWAASVQFLWTLLIPCAVAVPFIESVSTVNHSSIHHHHLFKRNNFPFIVGNKCSADQSAYLAQEVEEVKQVVTAANEHLAALKLMIKDRAQPEQWGARFADLTRILNTWQSVFGVIQINNQARSQQFQGALRTWSETLVKIEYVIDVYTTIHTALSQDALPVLIHCNDDFFEYASTDEDKNRIYKDMRSTGAGTDMMMPKPSGMKENNLRLCFESTQSRGWNFRNAITNRDEICICPNIFAEANTQNKISDLLGAPLNGEHINSLKKRAVGGTLLHELSHSEAVMGKERKTFDQPVFNPRVNRPMEAREWGPVKALAYTNPDLTFTNADSLTYFALGLYFTTLSRD</sequence>
<dbReference type="GO" id="GO:0008237">
    <property type="term" value="F:metallopeptidase activity"/>
    <property type="evidence" value="ECO:0007669"/>
    <property type="project" value="InterPro"/>
</dbReference>
<reference evidence="2 3" key="1">
    <citation type="journal article" date="2018" name="Proc. Natl. Acad. Sci. U.S.A.">
        <title>Linking secondary metabolites to gene clusters through genome sequencing of six diverse Aspergillus species.</title>
        <authorList>
            <person name="Kaerboelling I."/>
            <person name="Vesth T.C."/>
            <person name="Frisvad J.C."/>
            <person name="Nybo J.L."/>
            <person name="Theobald S."/>
            <person name="Kuo A."/>
            <person name="Bowyer P."/>
            <person name="Matsuda Y."/>
            <person name="Mondo S."/>
            <person name="Lyhne E.K."/>
            <person name="Kogle M.E."/>
            <person name="Clum A."/>
            <person name="Lipzen A."/>
            <person name="Salamov A."/>
            <person name="Ngan C.Y."/>
            <person name="Daum C."/>
            <person name="Chiniquy J."/>
            <person name="Barry K."/>
            <person name="LaButti K."/>
            <person name="Haridas S."/>
            <person name="Simmons B.A."/>
            <person name="Magnuson J.K."/>
            <person name="Mortensen U.H."/>
            <person name="Larsen T.O."/>
            <person name="Grigoriev I.V."/>
            <person name="Baker S.E."/>
            <person name="Andersen M.R."/>
        </authorList>
    </citation>
    <scope>NUCLEOTIDE SEQUENCE [LARGE SCALE GENOMIC DNA]</scope>
    <source>
        <strain evidence="2 3">IBT 24754</strain>
    </source>
</reference>
<name>A0A2T5M4D8_9EURO</name>
<accession>A0A2T5M4D8</accession>
<protein>
    <recommendedName>
        <fullName evidence="4">Lysine-specific metallo-endopeptidase domain-containing protein</fullName>
    </recommendedName>
</protein>
<feature type="signal peptide" evidence="1">
    <location>
        <begin position="1"/>
        <end position="26"/>
    </location>
</feature>
<dbReference type="RefSeq" id="XP_040754793.1">
    <property type="nucleotide sequence ID" value="XM_040900667.1"/>
</dbReference>
<dbReference type="Proteomes" id="UP000244073">
    <property type="component" value="Unassembled WGS sequence"/>
</dbReference>
<proteinExistence type="predicted"/>
<feature type="chain" id="PRO_5015519885" description="Lysine-specific metallo-endopeptidase domain-containing protein" evidence="1">
    <location>
        <begin position="27"/>
        <end position="353"/>
    </location>
</feature>
<dbReference type="EMBL" id="MSFN02000002">
    <property type="protein sequence ID" value="PTU23401.1"/>
    <property type="molecule type" value="Genomic_DNA"/>
</dbReference>
<evidence type="ECO:0000313" key="2">
    <source>
        <dbReference type="EMBL" id="PTU23401.1"/>
    </source>
</evidence>
<evidence type="ECO:0000256" key="1">
    <source>
        <dbReference type="SAM" id="SignalP"/>
    </source>
</evidence>
<dbReference type="AlphaFoldDB" id="A0A2T5M4D8"/>
<dbReference type="SUPFAM" id="SSF55486">
    <property type="entry name" value="Metalloproteases ('zincins'), catalytic domain"/>
    <property type="match status" value="1"/>
</dbReference>
<keyword evidence="1" id="KW-0732">Signal</keyword>
<dbReference type="InterPro" id="IPR024079">
    <property type="entry name" value="MetalloPept_cat_dom_sf"/>
</dbReference>
<dbReference type="OrthoDB" id="4471885at2759"/>
<organism evidence="2 3">
    <name type="scientific">Aspergillus ochraceoroseus IBT 24754</name>
    <dbReference type="NCBI Taxonomy" id="1392256"/>
    <lineage>
        <taxon>Eukaryota</taxon>
        <taxon>Fungi</taxon>
        <taxon>Dikarya</taxon>
        <taxon>Ascomycota</taxon>
        <taxon>Pezizomycotina</taxon>
        <taxon>Eurotiomycetes</taxon>
        <taxon>Eurotiomycetidae</taxon>
        <taxon>Eurotiales</taxon>
        <taxon>Aspergillaceae</taxon>
        <taxon>Aspergillus</taxon>
        <taxon>Aspergillus subgen. Nidulantes</taxon>
    </lineage>
</organism>
<dbReference type="Gene3D" id="3.40.390.10">
    <property type="entry name" value="Collagenase (Catalytic Domain)"/>
    <property type="match status" value="1"/>
</dbReference>
<evidence type="ECO:0008006" key="4">
    <source>
        <dbReference type="Google" id="ProtNLM"/>
    </source>
</evidence>
<comment type="caution">
    <text evidence="2">The sequence shown here is derived from an EMBL/GenBank/DDBJ whole genome shotgun (WGS) entry which is preliminary data.</text>
</comment>